<dbReference type="PANTHER" id="PTHR31807:SF27">
    <property type="entry name" value="QWRF MOTIF-CONTAINING PROTEIN 7"/>
    <property type="match status" value="1"/>
</dbReference>
<dbReference type="Proteomes" id="UP001324115">
    <property type="component" value="Unassembled WGS sequence"/>
</dbReference>
<protein>
    <recommendedName>
        <fullName evidence="5">QWRF motif-containing protein 7</fullName>
    </recommendedName>
</protein>
<gene>
    <name evidence="3" type="ORF">RGQ29_029647</name>
</gene>
<evidence type="ECO:0000256" key="2">
    <source>
        <dbReference type="SAM" id="MobiDB-lite"/>
    </source>
</evidence>
<evidence type="ECO:0000256" key="1">
    <source>
        <dbReference type="ARBA" id="ARBA00010016"/>
    </source>
</evidence>
<organism evidence="3 4">
    <name type="scientific">Quercus rubra</name>
    <name type="common">Northern red oak</name>
    <name type="synonym">Quercus borealis</name>
    <dbReference type="NCBI Taxonomy" id="3512"/>
    <lineage>
        <taxon>Eukaryota</taxon>
        <taxon>Viridiplantae</taxon>
        <taxon>Streptophyta</taxon>
        <taxon>Embryophyta</taxon>
        <taxon>Tracheophyta</taxon>
        <taxon>Spermatophyta</taxon>
        <taxon>Magnoliopsida</taxon>
        <taxon>eudicotyledons</taxon>
        <taxon>Gunneridae</taxon>
        <taxon>Pentapetalae</taxon>
        <taxon>rosids</taxon>
        <taxon>fabids</taxon>
        <taxon>Fagales</taxon>
        <taxon>Fagaceae</taxon>
        <taxon>Quercus</taxon>
    </lineage>
</organism>
<accession>A0AAN7IGB4</accession>
<dbReference type="GO" id="GO:0051225">
    <property type="term" value="P:spindle assembly"/>
    <property type="evidence" value="ECO:0007669"/>
    <property type="project" value="TreeGrafter"/>
</dbReference>
<feature type="compositionally biased region" description="Gly residues" evidence="2">
    <location>
        <begin position="169"/>
        <end position="178"/>
    </location>
</feature>
<comment type="similarity">
    <text evidence="1">Belongs to the QWRF family.</text>
</comment>
<dbReference type="EMBL" id="JAXUIC010000009">
    <property type="protein sequence ID" value="KAK4570870.1"/>
    <property type="molecule type" value="Genomic_DNA"/>
</dbReference>
<feature type="compositionally biased region" description="Polar residues" evidence="2">
    <location>
        <begin position="139"/>
        <end position="148"/>
    </location>
</feature>
<feature type="region of interest" description="Disordered" evidence="2">
    <location>
        <begin position="1"/>
        <end position="117"/>
    </location>
</feature>
<evidence type="ECO:0008006" key="5">
    <source>
        <dbReference type="Google" id="ProtNLM"/>
    </source>
</evidence>
<dbReference type="PANTHER" id="PTHR31807">
    <property type="entry name" value="AUGMIN FAMILY MEMBER"/>
    <property type="match status" value="1"/>
</dbReference>
<name>A0AAN7IGB4_QUERU</name>
<dbReference type="GO" id="GO:0005880">
    <property type="term" value="C:nuclear microtubule"/>
    <property type="evidence" value="ECO:0007669"/>
    <property type="project" value="TreeGrafter"/>
</dbReference>
<feature type="compositionally biased region" description="Basic residues" evidence="2">
    <location>
        <begin position="1"/>
        <end position="10"/>
    </location>
</feature>
<feature type="compositionally biased region" description="Low complexity" evidence="2">
    <location>
        <begin position="85"/>
        <end position="117"/>
    </location>
</feature>
<feature type="compositionally biased region" description="Low complexity" evidence="2">
    <location>
        <begin position="25"/>
        <end position="45"/>
    </location>
</feature>
<dbReference type="InterPro" id="IPR007573">
    <property type="entry name" value="QWRF"/>
</dbReference>
<proteinExistence type="inferred from homology"/>
<dbReference type="GO" id="GO:0005737">
    <property type="term" value="C:cytoplasm"/>
    <property type="evidence" value="ECO:0007669"/>
    <property type="project" value="TreeGrafter"/>
</dbReference>
<dbReference type="AlphaFoldDB" id="A0AAN7IGB4"/>
<feature type="region of interest" description="Disordered" evidence="2">
    <location>
        <begin position="136"/>
        <end position="178"/>
    </location>
</feature>
<keyword evidence="4" id="KW-1185">Reference proteome</keyword>
<evidence type="ECO:0000313" key="4">
    <source>
        <dbReference type="Proteomes" id="UP001324115"/>
    </source>
</evidence>
<evidence type="ECO:0000313" key="3">
    <source>
        <dbReference type="EMBL" id="KAK4570870.1"/>
    </source>
</evidence>
<feature type="compositionally biased region" description="Polar residues" evidence="2">
    <location>
        <begin position="46"/>
        <end position="57"/>
    </location>
</feature>
<comment type="caution">
    <text evidence="3">The sequence shown here is derived from an EMBL/GenBank/DDBJ whole genome shotgun (WGS) entry which is preliminary data.</text>
</comment>
<sequence length="401" mass="44754">METTQTRRRLSVSLPPSPPPRLPRSRSTSTTTSTTATIPATTYTLHQNIRNSCTPKSSPRVLPIVTPRPKSTSKSRILFNKSEENINPSSISISSTQKKQQQENNNNNNNNNKEGLGNKLLLQQGSTSPRPNIIGATKGSRSVTNSPSAWALSPGRTLGSPVMRPESPGSGGKRAKSGGGVSGVLKYFKQKKVSTLQEEEFHRFRVMHNRLLQWRFVNARAEAAMPGVKRVAEGKIFSVWIRILKLRKAILEKQIEMQKFKLEIKLHQIINPQILLLNQWAKLEKKNQESVSRMVRKLSGISVRLPLVEGAKADEESIYQALSTAVGLMDSIEATIAKFFSKIETVLFILTELRSTFELEDEFLEELEMAIALVSTLLAKEESVNVHLIQAAKESRRGQDH</sequence>
<dbReference type="Pfam" id="PF04484">
    <property type="entry name" value="QWRF"/>
    <property type="match status" value="1"/>
</dbReference>
<reference evidence="3 4" key="1">
    <citation type="journal article" date="2023" name="G3 (Bethesda)">
        <title>A haplotype-resolved chromosome-scale genome for Quercus rubra L. provides insights into the genetics of adaptive traits for red oak species.</title>
        <authorList>
            <person name="Kapoor B."/>
            <person name="Jenkins J."/>
            <person name="Schmutz J."/>
            <person name="Zhebentyayeva T."/>
            <person name="Kuelheim C."/>
            <person name="Coggeshall M."/>
            <person name="Heim C."/>
            <person name="Lasky J.R."/>
            <person name="Leites L."/>
            <person name="Islam-Faridi N."/>
            <person name="Romero-Severson J."/>
            <person name="DeLeo V.L."/>
            <person name="Lucas S.M."/>
            <person name="Lazic D."/>
            <person name="Gailing O."/>
            <person name="Carlson J."/>
            <person name="Staton M."/>
        </authorList>
    </citation>
    <scope>NUCLEOTIDE SEQUENCE [LARGE SCALE GENOMIC DNA]</scope>
    <source>
        <strain evidence="3">Pseudo-F2</strain>
    </source>
</reference>
<dbReference type="GO" id="GO:0008017">
    <property type="term" value="F:microtubule binding"/>
    <property type="evidence" value="ECO:0007669"/>
    <property type="project" value="TreeGrafter"/>
</dbReference>